<comment type="caution">
    <text evidence="2">The sequence shown here is derived from an EMBL/GenBank/DDBJ whole genome shotgun (WGS) entry which is preliminary data.</text>
</comment>
<sequence>MAPARPQLSKSDFVNPDVLNAVNPHPFWGYAHGHIPDNNPDWKFKKASKGRVTRGEQARALAIPRNPSCSRSTDDLDSAVNNRGDESGNPARCEQSTQTEPVSDNDTDVNPDFTSRSGSGPDCEVVSKSVPEVDSEPEDQEEWPVDAVTDIFAGLYLPSSKLDAAYGPMLE</sequence>
<reference evidence="2 3" key="1">
    <citation type="submission" date="2015-10" db="EMBL/GenBank/DDBJ databases">
        <title>Genome sequencing of Penicillium freii.</title>
        <authorList>
            <person name="Nguyen H.D."/>
            <person name="Visagie C.M."/>
            <person name="Seifert K.A."/>
        </authorList>
    </citation>
    <scope>NUCLEOTIDE SEQUENCE [LARGE SCALE GENOMIC DNA]</scope>
    <source>
        <strain evidence="2 3">DAOM 242723</strain>
    </source>
</reference>
<feature type="region of interest" description="Disordered" evidence="1">
    <location>
        <begin position="34"/>
        <end position="143"/>
    </location>
</feature>
<gene>
    <name evidence="2" type="ORF">ACN42_g9279</name>
</gene>
<protein>
    <submittedName>
        <fullName evidence="2">Uncharacterized protein</fullName>
    </submittedName>
</protein>
<keyword evidence="3" id="KW-1185">Reference proteome</keyword>
<feature type="compositionally biased region" description="Acidic residues" evidence="1">
    <location>
        <begin position="133"/>
        <end position="143"/>
    </location>
</feature>
<dbReference type="OrthoDB" id="5233426at2759"/>
<dbReference type="EMBL" id="LLXE01000325">
    <property type="protein sequence ID" value="KUM57894.1"/>
    <property type="molecule type" value="Genomic_DNA"/>
</dbReference>
<dbReference type="Proteomes" id="UP000055045">
    <property type="component" value="Unassembled WGS sequence"/>
</dbReference>
<evidence type="ECO:0000256" key="1">
    <source>
        <dbReference type="SAM" id="MobiDB-lite"/>
    </source>
</evidence>
<accession>A0A101MC70</accession>
<proteinExistence type="predicted"/>
<dbReference type="AlphaFoldDB" id="A0A101MC70"/>
<evidence type="ECO:0000313" key="2">
    <source>
        <dbReference type="EMBL" id="KUM57894.1"/>
    </source>
</evidence>
<evidence type="ECO:0000313" key="3">
    <source>
        <dbReference type="Proteomes" id="UP000055045"/>
    </source>
</evidence>
<name>A0A101MC70_PENFR</name>
<organism evidence="2 3">
    <name type="scientific">Penicillium freii</name>
    <dbReference type="NCBI Taxonomy" id="48697"/>
    <lineage>
        <taxon>Eukaryota</taxon>
        <taxon>Fungi</taxon>
        <taxon>Dikarya</taxon>
        <taxon>Ascomycota</taxon>
        <taxon>Pezizomycotina</taxon>
        <taxon>Eurotiomycetes</taxon>
        <taxon>Eurotiomycetidae</taxon>
        <taxon>Eurotiales</taxon>
        <taxon>Aspergillaceae</taxon>
        <taxon>Penicillium</taxon>
    </lineage>
</organism>